<protein>
    <submittedName>
        <fullName evidence="1">Uncharacterized protein</fullName>
    </submittedName>
</protein>
<dbReference type="EMBL" id="LNGD01000091">
    <property type="protein sequence ID" value="KYC49931.1"/>
    <property type="molecule type" value="Genomic_DNA"/>
</dbReference>
<evidence type="ECO:0000313" key="2">
    <source>
        <dbReference type="Proteomes" id="UP000075578"/>
    </source>
</evidence>
<reference evidence="1 2" key="1">
    <citation type="journal article" date="2016" name="ISME J.">
        <title>Chasing the elusive Euryarchaeota class WSA2: genomes reveal a uniquely fastidious methyl-reducing methanogen.</title>
        <authorList>
            <person name="Nobu M.K."/>
            <person name="Narihiro T."/>
            <person name="Kuroda K."/>
            <person name="Mei R."/>
            <person name="Liu W.T."/>
        </authorList>
    </citation>
    <scope>NUCLEOTIDE SEQUENCE [LARGE SCALE GENOMIC DNA]</scope>
    <source>
        <strain evidence="1">U1lsi0528_Bin089</strain>
    </source>
</reference>
<gene>
    <name evidence="1" type="ORF">AMQ74_01344</name>
</gene>
<dbReference type="AlphaFoldDB" id="A0A150IY61"/>
<proteinExistence type="predicted"/>
<dbReference type="Proteomes" id="UP000075578">
    <property type="component" value="Unassembled WGS sequence"/>
</dbReference>
<sequence length="80" mass="8584">MGCNSELKSKILTLIYQRGEISPEKLSELTKSPIEEIKSCGQELKSKKLIEECCGKYSTPAILGLKADYTPGDDGCSGAG</sequence>
<name>A0A150IY61_9EURY</name>
<accession>A0A150IY61</accession>
<organism evidence="1 2">
    <name type="scientific">Candidatus Methanofastidiosum methylothiophilum</name>
    <dbReference type="NCBI Taxonomy" id="1705564"/>
    <lineage>
        <taxon>Archaea</taxon>
        <taxon>Methanobacteriati</taxon>
        <taxon>Methanobacteriota</taxon>
        <taxon>Stenosarchaea group</taxon>
        <taxon>Candidatus Methanofastidiosia</taxon>
        <taxon>Candidatus Methanofastidiosales</taxon>
        <taxon>Candidatus Methanofastidiosaceae</taxon>
        <taxon>Candidatus Methanofastidiosum</taxon>
    </lineage>
</organism>
<comment type="caution">
    <text evidence="1">The sequence shown here is derived from an EMBL/GenBank/DDBJ whole genome shotgun (WGS) entry which is preliminary data.</text>
</comment>
<evidence type="ECO:0000313" key="1">
    <source>
        <dbReference type="EMBL" id="KYC49931.1"/>
    </source>
</evidence>